<dbReference type="GO" id="GO:0016020">
    <property type="term" value="C:membrane"/>
    <property type="evidence" value="ECO:0007669"/>
    <property type="project" value="UniProtKB-SubCell"/>
</dbReference>
<accession>A0A7R9MIM6</accession>
<feature type="transmembrane region" description="Helical" evidence="6">
    <location>
        <begin position="222"/>
        <end position="241"/>
    </location>
</feature>
<feature type="non-terminal residue" evidence="7">
    <location>
        <position position="1"/>
    </location>
</feature>
<evidence type="ECO:0000313" key="8">
    <source>
        <dbReference type="Proteomes" id="UP000728032"/>
    </source>
</evidence>
<dbReference type="SUPFAM" id="SSF103473">
    <property type="entry name" value="MFS general substrate transporter"/>
    <property type="match status" value="1"/>
</dbReference>
<feature type="transmembrane region" description="Helical" evidence="6">
    <location>
        <begin position="56"/>
        <end position="73"/>
    </location>
</feature>
<dbReference type="AlphaFoldDB" id="A0A7R9MIM6"/>
<dbReference type="Gene3D" id="3.40.50.720">
    <property type="entry name" value="NAD(P)-binding Rossmann-like Domain"/>
    <property type="match status" value="1"/>
</dbReference>
<dbReference type="InterPro" id="IPR036259">
    <property type="entry name" value="MFS_trans_sf"/>
</dbReference>
<evidence type="ECO:0000256" key="4">
    <source>
        <dbReference type="ARBA" id="ARBA00022989"/>
    </source>
</evidence>
<sequence length="278" mass="29547">MFYAIGMIFGPGIGGLLAELGAYINASFILPFEVLVKPERNTEKTSILTICKNFDFSINLLITINGCILIGFNDATLDLHLKTIQHLSPSVEGAIFVVQGAFYAMFNPYWASLVDKVASKHSLCIAGCVFSMLNYIIAGPLPFIPINPNLWLVIIGQICLGIAFGGILVGSFTHGFQEIIKKGYPENVSTYAVISASFSSAFALGSAIGPAIGGYLMGQLGYRWATLPMVALEFLFISVLITGSSSGIGAATAVQFSRAGANVVVTGRRADKVSEVAK</sequence>
<gene>
    <name evidence="7" type="ORF">ONB1V03_LOCUS17500</name>
</gene>
<evidence type="ECO:0000256" key="5">
    <source>
        <dbReference type="ARBA" id="ARBA00023136"/>
    </source>
</evidence>
<dbReference type="EMBL" id="CAJPVJ010021870">
    <property type="protein sequence ID" value="CAG2178074.1"/>
    <property type="molecule type" value="Genomic_DNA"/>
</dbReference>
<keyword evidence="3 6" id="KW-0812">Transmembrane</keyword>
<keyword evidence="4 6" id="KW-1133">Transmembrane helix</keyword>
<dbReference type="Pfam" id="PF07690">
    <property type="entry name" value="MFS_1"/>
    <property type="match status" value="1"/>
</dbReference>
<protein>
    <recommendedName>
        <fullName evidence="9">Major facilitator superfamily (MFS) profile domain-containing protein</fullName>
    </recommendedName>
</protein>
<evidence type="ECO:0000313" key="7">
    <source>
        <dbReference type="EMBL" id="CAD7660938.1"/>
    </source>
</evidence>
<keyword evidence="2" id="KW-0813">Transport</keyword>
<organism evidence="7">
    <name type="scientific">Oppiella nova</name>
    <dbReference type="NCBI Taxonomy" id="334625"/>
    <lineage>
        <taxon>Eukaryota</taxon>
        <taxon>Metazoa</taxon>
        <taxon>Ecdysozoa</taxon>
        <taxon>Arthropoda</taxon>
        <taxon>Chelicerata</taxon>
        <taxon>Arachnida</taxon>
        <taxon>Acari</taxon>
        <taxon>Acariformes</taxon>
        <taxon>Sarcoptiformes</taxon>
        <taxon>Oribatida</taxon>
        <taxon>Brachypylina</taxon>
        <taxon>Oppioidea</taxon>
        <taxon>Oppiidae</taxon>
        <taxon>Oppiella</taxon>
    </lineage>
</organism>
<name>A0A7R9MIM6_9ACAR</name>
<dbReference type="InterPro" id="IPR011701">
    <property type="entry name" value="MFS"/>
</dbReference>
<feature type="transmembrane region" description="Helical" evidence="6">
    <location>
        <begin position="150"/>
        <end position="170"/>
    </location>
</feature>
<dbReference type="EMBL" id="OC936695">
    <property type="protein sequence ID" value="CAD7660938.1"/>
    <property type="molecule type" value="Genomic_DNA"/>
</dbReference>
<feature type="transmembrane region" description="Helical" evidence="6">
    <location>
        <begin position="12"/>
        <end position="36"/>
    </location>
</feature>
<dbReference type="SUPFAM" id="SSF51735">
    <property type="entry name" value="NAD(P)-binding Rossmann-fold domains"/>
    <property type="match status" value="1"/>
</dbReference>
<dbReference type="GO" id="GO:0022857">
    <property type="term" value="F:transmembrane transporter activity"/>
    <property type="evidence" value="ECO:0007669"/>
    <property type="project" value="InterPro"/>
</dbReference>
<comment type="subcellular location">
    <subcellularLocation>
        <location evidence="1">Membrane</location>
        <topology evidence="1">Multi-pass membrane protein</topology>
    </subcellularLocation>
</comment>
<dbReference type="InterPro" id="IPR002347">
    <property type="entry name" value="SDR_fam"/>
</dbReference>
<evidence type="ECO:0000256" key="1">
    <source>
        <dbReference type="ARBA" id="ARBA00004141"/>
    </source>
</evidence>
<dbReference type="PANTHER" id="PTHR23506">
    <property type="entry name" value="GH10249P"/>
    <property type="match status" value="1"/>
</dbReference>
<dbReference type="OrthoDB" id="446368at2759"/>
<dbReference type="InterPro" id="IPR050930">
    <property type="entry name" value="MFS_Vesicular_Transporter"/>
</dbReference>
<dbReference type="Gene3D" id="1.20.1250.20">
    <property type="entry name" value="MFS general substrate transporter like domains"/>
    <property type="match status" value="1"/>
</dbReference>
<feature type="transmembrane region" description="Helical" evidence="6">
    <location>
        <begin position="93"/>
        <end position="111"/>
    </location>
</feature>
<keyword evidence="8" id="KW-1185">Reference proteome</keyword>
<evidence type="ECO:0000256" key="3">
    <source>
        <dbReference type="ARBA" id="ARBA00022692"/>
    </source>
</evidence>
<reference evidence="7" key="1">
    <citation type="submission" date="2020-11" db="EMBL/GenBank/DDBJ databases">
        <authorList>
            <person name="Tran Van P."/>
        </authorList>
    </citation>
    <scope>NUCLEOTIDE SEQUENCE</scope>
</reference>
<proteinExistence type="predicted"/>
<feature type="transmembrane region" description="Helical" evidence="6">
    <location>
        <begin position="191"/>
        <end position="216"/>
    </location>
</feature>
<feature type="transmembrane region" description="Helical" evidence="6">
    <location>
        <begin position="123"/>
        <end position="144"/>
    </location>
</feature>
<dbReference type="Pfam" id="PF00106">
    <property type="entry name" value="adh_short"/>
    <property type="match status" value="1"/>
</dbReference>
<dbReference type="InterPro" id="IPR036291">
    <property type="entry name" value="NAD(P)-bd_dom_sf"/>
</dbReference>
<dbReference type="PANTHER" id="PTHR23506:SF26">
    <property type="entry name" value="MFS-TYPE TRANSPORTER SLC18B1"/>
    <property type="match status" value="1"/>
</dbReference>
<dbReference type="Proteomes" id="UP000728032">
    <property type="component" value="Unassembled WGS sequence"/>
</dbReference>
<evidence type="ECO:0000256" key="2">
    <source>
        <dbReference type="ARBA" id="ARBA00022448"/>
    </source>
</evidence>
<evidence type="ECO:0008006" key="9">
    <source>
        <dbReference type="Google" id="ProtNLM"/>
    </source>
</evidence>
<keyword evidence="5 6" id="KW-0472">Membrane</keyword>
<evidence type="ECO:0000256" key="6">
    <source>
        <dbReference type="SAM" id="Phobius"/>
    </source>
</evidence>